<name>A0A9E4ZH93_9EURY</name>
<dbReference type="AlphaFoldDB" id="A0A9E4ZH93"/>
<feature type="region of interest" description="Disordered" evidence="1">
    <location>
        <begin position="131"/>
        <end position="150"/>
    </location>
</feature>
<reference evidence="3" key="2">
    <citation type="submission" date="2021-04" db="EMBL/GenBank/DDBJ databases">
        <authorList>
            <person name="Dong X."/>
        </authorList>
    </citation>
    <scope>NUCLEOTIDE SEQUENCE</scope>
    <source>
        <strain evidence="3">LLY</strain>
    </source>
</reference>
<dbReference type="Proteomes" id="UP001056766">
    <property type="component" value="Unassembled WGS sequence"/>
</dbReference>
<evidence type="ECO:0000256" key="2">
    <source>
        <dbReference type="SAM" id="Phobius"/>
    </source>
</evidence>
<keyword evidence="2" id="KW-0472">Membrane</keyword>
<protein>
    <recommendedName>
        <fullName evidence="5">Cohesin domain-containing protein</fullName>
    </recommendedName>
</protein>
<accession>A0A9E4ZH93</accession>
<dbReference type="EMBL" id="JAGSOI010000061">
    <property type="protein sequence ID" value="MCM1987632.1"/>
    <property type="molecule type" value="Genomic_DNA"/>
</dbReference>
<keyword evidence="2" id="KW-1133">Transmembrane helix</keyword>
<keyword evidence="4" id="KW-1185">Reference proteome</keyword>
<keyword evidence="2" id="KW-0812">Transmembrane</keyword>
<sequence length="272" mass="29087">MNNRYGIIVSVFLAFTFIFSSGICMGIAGASPSLMIEPSEQISLEAGETFELSLNVDELPEGLSGYILTVELDDPAVARIENVDFPGWATLTDMSELPDSSVWLKAADLQKSVGEGAQDTELASLTLKGLEGGSTGITVTVSRMDDDSENTIILEEAQYTEEEPEGENPPAEESSEPSTSGGQWSSPIQEDAGNEDPEESQDEASPSPENVEESSEEQFTSPNPETEPIETANVAVEDTGENALPGFGSAFSASIFMIMGIVITRSTKLRRK</sequence>
<feature type="compositionally biased region" description="Acidic residues" evidence="1">
    <location>
        <begin position="192"/>
        <end position="202"/>
    </location>
</feature>
<feature type="transmembrane region" description="Helical" evidence="2">
    <location>
        <begin position="243"/>
        <end position="263"/>
    </location>
</feature>
<evidence type="ECO:0000313" key="3">
    <source>
        <dbReference type="EMBL" id="MCM1987632.1"/>
    </source>
</evidence>
<proteinExistence type="predicted"/>
<evidence type="ECO:0000313" key="4">
    <source>
        <dbReference type="Proteomes" id="UP001056766"/>
    </source>
</evidence>
<evidence type="ECO:0000256" key="1">
    <source>
        <dbReference type="SAM" id="MobiDB-lite"/>
    </source>
</evidence>
<organism evidence="3 4">
    <name type="scientific">Methanococcoides seepicolus</name>
    <dbReference type="NCBI Taxonomy" id="2828780"/>
    <lineage>
        <taxon>Archaea</taxon>
        <taxon>Methanobacteriati</taxon>
        <taxon>Methanobacteriota</taxon>
        <taxon>Stenosarchaea group</taxon>
        <taxon>Methanomicrobia</taxon>
        <taxon>Methanosarcinales</taxon>
        <taxon>Methanosarcinaceae</taxon>
        <taxon>Methanococcoides</taxon>
    </lineage>
</organism>
<evidence type="ECO:0008006" key="5">
    <source>
        <dbReference type="Google" id="ProtNLM"/>
    </source>
</evidence>
<dbReference type="RefSeq" id="WP_250868978.1">
    <property type="nucleotide sequence ID" value="NZ_JAGSOI010000061.1"/>
</dbReference>
<gene>
    <name evidence="3" type="ORF">KDK67_11690</name>
</gene>
<comment type="caution">
    <text evidence="3">The sequence shown here is derived from an EMBL/GenBank/DDBJ whole genome shotgun (WGS) entry which is preliminary data.</text>
</comment>
<reference evidence="3" key="1">
    <citation type="journal article" date="2021" name="mSystems">
        <title>Bacteria and Archaea Synergistically Convert Glycine Betaine to Biogenic Methane in the Formosa Cold Seep of the South China Sea.</title>
        <authorList>
            <person name="Li L."/>
            <person name="Zhang W."/>
            <person name="Zhang S."/>
            <person name="Song L."/>
            <person name="Sun Q."/>
            <person name="Zhang H."/>
            <person name="Xiang H."/>
            <person name="Dong X."/>
        </authorList>
    </citation>
    <scope>NUCLEOTIDE SEQUENCE</scope>
    <source>
        <strain evidence="3">LLY</strain>
    </source>
</reference>
<feature type="region of interest" description="Disordered" evidence="1">
    <location>
        <begin position="156"/>
        <end position="242"/>
    </location>
</feature>
<feature type="compositionally biased region" description="Low complexity" evidence="1">
    <location>
        <begin position="168"/>
        <end position="182"/>
    </location>
</feature>